<evidence type="ECO:0000256" key="1">
    <source>
        <dbReference type="SAM" id="MobiDB-lite"/>
    </source>
</evidence>
<accession>A0A2P2J5X3</accession>
<feature type="compositionally biased region" description="Basic and acidic residues" evidence="1">
    <location>
        <begin position="7"/>
        <end position="23"/>
    </location>
</feature>
<dbReference type="EMBL" id="GGEC01008395">
    <property type="protein sequence ID" value="MBW88878.1"/>
    <property type="molecule type" value="Transcribed_RNA"/>
</dbReference>
<name>A0A2P2J5X3_RHIMU</name>
<sequence length="39" mass="4675">MSLNHQKPRDRDRGREIQTDPHRGTKSNNSQFEIKHTQM</sequence>
<dbReference type="AlphaFoldDB" id="A0A2P2J5X3"/>
<reference evidence="2" key="1">
    <citation type="submission" date="2018-02" db="EMBL/GenBank/DDBJ databases">
        <title>Rhizophora mucronata_Transcriptome.</title>
        <authorList>
            <person name="Meera S.P."/>
            <person name="Sreeshan A."/>
            <person name="Augustine A."/>
        </authorList>
    </citation>
    <scope>NUCLEOTIDE SEQUENCE</scope>
    <source>
        <tissue evidence="2">Leaf</tissue>
    </source>
</reference>
<organism evidence="2">
    <name type="scientific">Rhizophora mucronata</name>
    <name type="common">Asiatic mangrove</name>
    <dbReference type="NCBI Taxonomy" id="61149"/>
    <lineage>
        <taxon>Eukaryota</taxon>
        <taxon>Viridiplantae</taxon>
        <taxon>Streptophyta</taxon>
        <taxon>Embryophyta</taxon>
        <taxon>Tracheophyta</taxon>
        <taxon>Spermatophyta</taxon>
        <taxon>Magnoliopsida</taxon>
        <taxon>eudicotyledons</taxon>
        <taxon>Gunneridae</taxon>
        <taxon>Pentapetalae</taxon>
        <taxon>rosids</taxon>
        <taxon>fabids</taxon>
        <taxon>Malpighiales</taxon>
        <taxon>Rhizophoraceae</taxon>
        <taxon>Rhizophora</taxon>
    </lineage>
</organism>
<feature type="region of interest" description="Disordered" evidence="1">
    <location>
        <begin position="1"/>
        <end position="39"/>
    </location>
</feature>
<protein>
    <submittedName>
        <fullName evidence="2">Uncharacterized protein</fullName>
    </submittedName>
</protein>
<evidence type="ECO:0000313" key="2">
    <source>
        <dbReference type="EMBL" id="MBW88878.1"/>
    </source>
</evidence>
<proteinExistence type="predicted"/>